<evidence type="ECO:0000313" key="2">
    <source>
        <dbReference type="EMBL" id="CAG5084261.1"/>
    </source>
</evidence>
<evidence type="ECO:0000256" key="1">
    <source>
        <dbReference type="SAM" id="Phobius"/>
    </source>
</evidence>
<dbReference type="AlphaFoldDB" id="A0A916NSR1"/>
<proteinExistence type="predicted"/>
<keyword evidence="1" id="KW-1133">Transmembrane helix</keyword>
<gene>
    <name evidence="2" type="ORF">CRYO30217_02420</name>
</gene>
<sequence length="173" mass="19959">MADSFKRILRTKSAEQLTNMYRNKTQWSPQDYQLIQEEMSNRGLGVFEEPEEWSDREMEELDLISPKTEFERDLAYLTKEKENHQKNTGIHLASQIVSISAVLLSFTFMYFFLYGVQMRGISTTFLLCMMAVAIGLTGLILFILKKYLPSIIVSGISLLLILIVIAFNINELM</sequence>
<accession>A0A916NSR1</accession>
<keyword evidence="1" id="KW-0812">Transmembrane</keyword>
<feature type="transmembrane region" description="Helical" evidence="1">
    <location>
        <begin position="124"/>
        <end position="144"/>
    </location>
</feature>
<feature type="transmembrane region" description="Helical" evidence="1">
    <location>
        <begin position="89"/>
        <end position="112"/>
    </location>
</feature>
<dbReference type="RefSeq" id="WP_258542650.1">
    <property type="nucleotide sequence ID" value="NZ_OU015584.1"/>
</dbReference>
<protein>
    <submittedName>
        <fullName evidence="2">Uncharacterized protein</fullName>
    </submittedName>
</protein>
<organism evidence="2 3">
    <name type="scientific">Parvicella tangerina</name>
    <dbReference type="NCBI Taxonomy" id="2829795"/>
    <lineage>
        <taxon>Bacteria</taxon>
        <taxon>Pseudomonadati</taxon>
        <taxon>Bacteroidota</taxon>
        <taxon>Flavobacteriia</taxon>
        <taxon>Flavobacteriales</taxon>
        <taxon>Parvicellaceae</taxon>
        <taxon>Parvicella</taxon>
    </lineage>
</organism>
<dbReference type="KEGG" id="ptan:CRYO30217_02420"/>
<keyword evidence="1" id="KW-0472">Membrane</keyword>
<dbReference type="Proteomes" id="UP000683507">
    <property type="component" value="Chromosome"/>
</dbReference>
<evidence type="ECO:0000313" key="3">
    <source>
        <dbReference type="Proteomes" id="UP000683507"/>
    </source>
</evidence>
<name>A0A916NSR1_9FLAO</name>
<dbReference type="EMBL" id="OU015584">
    <property type="protein sequence ID" value="CAG5084261.1"/>
    <property type="molecule type" value="Genomic_DNA"/>
</dbReference>
<keyword evidence="3" id="KW-1185">Reference proteome</keyword>
<feature type="transmembrane region" description="Helical" evidence="1">
    <location>
        <begin position="151"/>
        <end position="169"/>
    </location>
</feature>
<reference evidence="2" key="1">
    <citation type="submission" date="2021-04" db="EMBL/GenBank/DDBJ databases">
        <authorList>
            <person name="Rodrigo-Torres L."/>
            <person name="Arahal R. D."/>
            <person name="Lucena T."/>
        </authorList>
    </citation>
    <scope>NUCLEOTIDE SEQUENCE</scope>
    <source>
        <strain evidence="2">AS29M-1</strain>
    </source>
</reference>